<accession>A0A1C2ECU0</accession>
<dbReference type="AlphaFoldDB" id="A0A1C2ECU0"/>
<sequence>MRVTVVLVSDDQNACDLFNKHQEALIPQSLRKHERVRDWGFEFVMSVFNPTRATVQIQDHVLRVSKKSDIVALLVDTAWQAKISHATISCFVGHVDFNPHATNYKNLIQAKLTKLVRHLALLATLMSKAGSRNALLLPLRNFIADEIDELQEIFRARALDSDFLIDLELLIARINARKRPRRRINDEKTYFIDDQERLFDYGMERHSKVATGEPHNSLCVLNGHFRFGWRIPTDQHYNVTKEAGVFTKISGMFLDCHDVLAEVKERSHLNMFPNDYYG</sequence>
<comment type="caution">
    <text evidence="1">The sequence shown here is derived from an EMBL/GenBank/DDBJ whole genome shotgun (WGS) entry which is preliminary data.</text>
</comment>
<evidence type="ECO:0000313" key="1">
    <source>
        <dbReference type="EMBL" id="OCX24828.1"/>
    </source>
</evidence>
<dbReference type="Proteomes" id="UP000095143">
    <property type="component" value="Unassembled WGS sequence"/>
</dbReference>
<reference evidence="1 2" key="1">
    <citation type="submission" date="2016-08" db="EMBL/GenBank/DDBJ databases">
        <title>Whole genome sequence of Pseudomonas graminis strain UASWS1507, a potential biological control agent for agriculture.</title>
        <authorList>
            <person name="Crovadore J."/>
            <person name="Calmin G."/>
            <person name="Chablais R."/>
            <person name="Cochard B."/>
            <person name="Lefort F."/>
        </authorList>
    </citation>
    <scope>NUCLEOTIDE SEQUENCE [LARGE SCALE GENOMIC DNA]</scope>
    <source>
        <strain evidence="1 2">UASWS1507</strain>
    </source>
</reference>
<proteinExistence type="predicted"/>
<dbReference type="EMBL" id="MDEN01000053">
    <property type="protein sequence ID" value="OCX24828.1"/>
    <property type="molecule type" value="Genomic_DNA"/>
</dbReference>
<evidence type="ECO:0000313" key="2">
    <source>
        <dbReference type="Proteomes" id="UP000095143"/>
    </source>
</evidence>
<dbReference type="RefSeq" id="WP_065987056.1">
    <property type="nucleotide sequence ID" value="NZ_MDEN01000053.1"/>
</dbReference>
<gene>
    <name evidence="1" type="ORF">BBI10_04210</name>
</gene>
<name>A0A1C2ECU0_9PSED</name>
<organism evidence="1 2">
    <name type="scientific">Pseudomonas graminis</name>
    <dbReference type="NCBI Taxonomy" id="158627"/>
    <lineage>
        <taxon>Bacteria</taxon>
        <taxon>Pseudomonadati</taxon>
        <taxon>Pseudomonadota</taxon>
        <taxon>Gammaproteobacteria</taxon>
        <taxon>Pseudomonadales</taxon>
        <taxon>Pseudomonadaceae</taxon>
        <taxon>Pseudomonas</taxon>
    </lineage>
</organism>
<dbReference type="OrthoDB" id="7061068at2"/>
<protein>
    <submittedName>
        <fullName evidence="1">Uncharacterized protein</fullName>
    </submittedName>
</protein>